<organism evidence="1 2">
    <name type="scientific">Micromonospora fulviviridis</name>
    <dbReference type="NCBI Taxonomy" id="47860"/>
    <lineage>
        <taxon>Bacteria</taxon>
        <taxon>Bacillati</taxon>
        <taxon>Actinomycetota</taxon>
        <taxon>Actinomycetes</taxon>
        <taxon>Micromonosporales</taxon>
        <taxon>Micromonosporaceae</taxon>
        <taxon>Micromonospora</taxon>
    </lineage>
</organism>
<proteinExistence type="predicted"/>
<evidence type="ECO:0000313" key="2">
    <source>
        <dbReference type="Proteomes" id="UP001550348"/>
    </source>
</evidence>
<sequence>MSKQLPASRGVDDLLGVLRQRHQPAAPASPAVRPATPATVEMDRRSWYMRRDVADSLARALDDLHFATRAPKHVILAAIVEHALADLDAIRARLPEQPA</sequence>
<dbReference type="RefSeq" id="WP_355668294.1">
    <property type="nucleotide sequence ID" value="NZ_JBEXRX010000237.1"/>
</dbReference>
<name>A0ABV2VWM8_9ACTN</name>
<reference evidence="1 2" key="1">
    <citation type="submission" date="2024-06" db="EMBL/GenBank/DDBJ databases">
        <title>The Natural Products Discovery Center: Release of the First 8490 Sequenced Strains for Exploring Actinobacteria Biosynthetic Diversity.</title>
        <authorList>
            <person name="Kalkreuter E."/>
            <person name="Kautsar S.A."/>
            <person name="Yang D."/>
            <person name="Bader C.D."/>
            <person name="Teijaro C.N."/>
            <person name="Fluegel L."/>
            <person name="Davis C.M."/>
            <person name="Simpson J.R."/>
            <person name="Lauterbach L."/>
            <person name="Steele A.D."/>
            <person name="Gui C."/>
            <person name="Meng S."/>
            <person name="Li G."/>
            <person name="Viehrig K."/>
            <person name="Ye F."/>
            <person name="Su P."/>
            <person name="Kiefer A.F."/>
            <person name="Nichols A."/>
            <person name="Cepeda A.J."/>
            <person name="Yan W."/>
            <person name="Fan B."/>
            <person name="Jiang Y."/>
            <person name="Adhikari A."/>
            <person name="Zheng C.-J."/>
            <person name="Schuster L."/>
            <person name="Cowan T.M."/>
            <person name="Smanski M.J."/>
            <person name="Chevrette M.G."/>
            <person name="De Carvalho L.P.S."/>
            <person name="Shen B."/>
        </authorList>
    </citation>
    <scope>NUCLEOTIDE SEQUENCE [LARGE SCALE GENOMIC DNA]</scope>
    <source>
        <strain evidence="1 2">NPDC006286</strain>
    </source>
</reference>
<keyword evidence="2" id="KW-1185">Reference proteome</keyword>
<comment type="caution">
    <text evidence="1">The sequence shown here is derived from an EMBL/GenBank/DDBJ whole genome shotgun (WGS) entry which is preliminary data.</text>
</comment>
<dbReference type="InterPro" id="IPR023278">
    <property type="entry name" value="Ethylene_insens-like_DNA-bd"/>
</dbReference>
<dbReference type="Proteomes" id="UP001550348">
    <property type="component" value="Unassembled WGS sequence"/>
</dbReference>
<protein>
    <submittedName>
        <fullName evidence="1">Uncharacterized protein</fullName>
    </submittedName>
</protein>
<gene>
    <name evidence="1" type="ORF">ABZ071_34075</name>
</gene>
<evidence type="ECO:0000313" key="1">
    <source>
        <dbReference type="EMBL" id="MEU0156809.1"/>
    </source>
</evidence>
<dbReference type="EMBL" id="JBEXRX010000237">
    <property type="protein sequence ID" value="MEU0156809.1"/>
    <property type="molecule type" value="Genomic_DNA"/>
</dbReference>
<dbReference type="SUPFAM" id="SSF116768">
    <property type="entry name" value="DNA-binding domain of EIN3-like"/>
    <property type="match status" value="1"/>
</dbReference>
<accession>A0ABV2VWM8</accession>